<dbReference type="PANTHER" id="PTHR24305">
    <property type="entry name" value="CYTOCHROME P450"/>
    <property type="match status" value="1"/>
</dbReference>
<feature type="transmembrane region" description="Helical" evidence="3">
    <location>
        <begin position="12"/>
        <end position="31"/>
    </location>
</feature>
<accession>A0A0D2B6G0</accession>
<gene>
    <name evidence="4" type="ORF">PV09_02504</name>
</gene>
<reference evidence="4 5" key="1">
    <citation type="submission" date="2015-01" db="EMBL/GenBank/DDBJ databases">
        <title>The Genome Sequence of Ochroconis gallopava CBS43764.</title>
        <authorList>
            <consortium name="The Broad Institute Genomics Platform"/>
            <person name="Cuomo C."/>
            <person name="de Hoog S."/>
            <person name="Gorbushina A."/>
            <person name="Stielow B."/>
            <person name="Teixiera M."/>
            <person name="Abouelleil A."/>
            <person name="Chapman S.B."/>
            <person name="Priest M."/>
            <person name="Young S.K."/>
            <person name="Wortman J."/>
            <person name="Nusbaum C."/>
            <person name="Birren B."/>
        </authorList>
    </citation>
    <scope>NUCLEOTIDE SEQUENCE [LARGE SCALE GENOMIC DNA]</scope>
    <source>
        <strain evidence="4 5">CBS 43764</strain>
    </source>
</reference>
<dbReference type="Proteomes" id="UP000053259">
    <property type="component" value="Unassembled WGS sequence"/>
</dbReference>
<keyword evidence="3" id="KW-0812">Transmembrane</keyword>
<dbReference type="HOGENOM" id="CLU_001570_5_11_1"/>
<dbReference type="STRING" id="253628.A0A0D2B6G0"/>
<dbReference type="Pfam" id="PF00067">
    <property type="entry name" value="p450"/>
    <property type="match status" value="1"/>
</dbReference>
<dbReference type="GO" id="GO:0004497">
    <property type="term" value="F:monooxygenase activity"/>
    <property type="evidence" value="ECO:0007669"/>
    <property type="project" value="InterPro"/>
</dbReference>
<dbReference type="GeneID" id="27310477"/>
<keyword evidence="2" id="KW-0479">Metal-binding</keyword>
<dbReference type="EMBL" id="KN847534">
    <property type="protein sequence ID" value="KIW06824.1"/>
    <property type="molecule type" value="Genomic_DNA"/>
</dbReference>
<name>A0A0D2B6G0_9PEZI</name>
<dbReference type="InterPro" id="IPR036396">
    <property type="entry name" value="Cyt_P450_sf"/>
</dbReference>
<protein>
    <recommendedName>
        <fullName evidence="6">Cytochrome P450 monooxygenase</fullName>
    </recommendedName>
</protein>
<evidence type="ECO:0000313" key="5">
    <source>
        <dbReference type="Proteomes" id="UP000053259"/>
    </source>
</evidence>
<dbReference type="InterPro" id="IPR002401">
    <property type="entry name" value="Cyt_P450_E_grp-I"/>
</dbReference>
<feature type="binding site" description="axial binding residue" evidence="2">
    <location>
        <position position="504"/>
    </location>
    <ligand>
        <name>heme</name>
        <dbReference type="ChEBI" id="CHEBI:30413"/>
    </ligand>
    <ligandPart>
        <name>Fe</name>
        <dbReference type="ChEBI" id="CHEBI:18248"/>
    </ligandPart>
</feature>
<dbReference type="FunFam" id="1.10.630.10:FF:000051">
    <property type="entry name" value="Cytochrome P450 monooxygenase (Fum15)"/>
    <property type="match status" value="1"/>
</dbReference>
<dbReference type="InterPro" id="IPR050121">
    <property type="entry name" value="Cytochrome_P450_monoxygenase"/>
</dbReference>
<keyword evidence="5" id="KW-1185">Reference proteome</keyword>
<keyword evidence="2" id="KW-0349">Heme</keyword>
<evidence type="ECO:0000313" key="4">
    <source>
        <dbReference type="EMBL" id="KIW06824.1"/>
    </source>
</evidence>
<dbReference type="AlphaFoldDB" id="A0A0D2B6G0"/>
<dbReference type="GO" id="GO:0005506">
    <property type="term" value="F:iron ion binding"/>
    <property type="evidence" value="ECO:0007669"/>
    <property type="project" value="InterPro"/>
</dbReference>
<dbReference type="PRINTS" id="PR00385">
    <property type="entry name" value="P450"/>
</dbReference>
<dbReference type="CDD" id="cd11069">
    <property type="entry name" value="CYP_FUM15-like"/>
    <property type="match status" value="1"/>
</dbReference>
<feature type="transmembrane region" description="Helical" evidence="3">
    <location>
        <begin position="43"/>
        <end position="67"/>
    </location>
</feature>
<dbReference type="RefSeq" id="XP_016216693.1">
    <property type="nucleotide sequence ID" value="XM_016355557.1"/>
</dbReference>
<dbReference type="GO" id="GO:0020037">
    <property type="term" value="F:heme binding"/>
    <property type="evidence" value="ECO:0007669"/>
    <property type="project" value="InterPro"/>
</dbReference>
<sequence>MASKVFERVVSLQSLVFASVAESLLVVRWLPSYVPQDGPLAWALLRALAANFALYCVFWGLVYPYFVSPLRHFPTVKDRGSQWAYLRGATRRPPGQHLLDWSEQSENDGLLLLRSPFHRSRLLVTKPKALSDLLVTNAYDFVKPKKIANFLRKVLGDGLILVEGDVHRFQRKRAMPAFSFRHIKDLYPMMFRKAVALTAAITAELAEQPQRDDGYGNDVVAGTTEINSWASKVTLDIIGIAGMGKELNVLRNSDDPLVRNYDELLEPTKEKLMYFLLSAFLSPGLVKLLPWRMNEVFERCTTGLGQICVENVRERREAIKLKGDDHFDILSLLIKTNDFSDAELVDQLLTFLAAGHETTSSALTWTCFLLAKHLDYQEKLRDEIKENLPPHVLSDPSFDLATVLERLPLLNGVCNETLRLYPTVPITMRIAKRDTRLLGSFIPKGTEIMIAPWAVNRSRELWGEDACVFRPERWIDADTGRPNNTGGADSNYSLLTFLHGPRSCIGQGFAKAELRCLVAAFTWAFEWRLNMREEDVVPAGVITIKPEHGLHLKLRAIGRWG</sequence>
<evidence type="ECO:0000256" key="2">
    <source>
        <dbReference type="PIRSR" id="PIRSR602401-1"/>
    </source>
</evidence>
<dbReference type="InParanoid" id="A0A0D2B6G0"/>
<dbReference type="PANTHER" id="PTHR24305:SF166">
    <property type="entry name" value="CYTOCHROME P450 12A4, MITOCHONDRIAL-RELATED"/>
    <property type="match status" value="1"/>
</dbReference>
<keyword evidence="3" id="KW-1133">Transmembrane helix</keyword>
<proteinExistence type="inferred from homology"/>
<keyword evidence="2" id="KW-0408">Iron</keyword>
<comment type="cofactor">
    <cofactor evidence="2">
        <name>heme</name>
        <dbReference type="ChEBI" id="CHEBI:30413"/>
    </cofactor>
</comment>
<dbReference type="InterPro" id="IPR001128">
    <property type="entry name" value="Cyt_P450"/>
</dbReference>
<comment type="similarity">
    <text evidence="1">Belongs to the cytochrome P450 family.</text>
</comment>
<dbReference type="GO" id="GO:0016705">
    <property type="term" value="F:oxidoreductase activity, acting on paired donors, with incorporation or reduction of molecular oxygen"/>
    <property type="evidence" value="ECO:0007669"/>
    <property type="project" value="InterPro"/>
</dbReference>
<dbReference type="SUPFAM" id="SSF48264">
    <property type="entry name" value="Cytochrome P450"/>
    <property type="match status" value="1"/>
</dbReference>
<dbReference type="PRINTS" id="PR00463">
    <property type="entry name" value="EP450I"/>
</dbReference>
<keyword evidence="3" id="KW-0472">Membrane</keyword>
<dbReference type="Gene3D" id="1.10.630.10">
    <property type="entry name" value="Cytochrome P450"/>
    <property type="match status" value="1"/>
</dbReference>
<evidence type="ECO:0000256" key="3">
    <source>
        <dbReference type="SAM" id="Phobius"/>
    </source>
</evidence>
<organism evidence="4 5">
    <name type="scientific">Verruconis gallopava</name>
    <dbReference type="NCBI Taxonomy" id="253628"/>
    <lineage>
        <taxon>Eukaryota</taxon>
        <taxon>Fungi</taxon>
        <taxon>Dikarya</taxon>
        <taxon>Ascomycota</taxon>
        <taxon>Pezizomycotina</taxon>
        <taxon>Dothideomycetes</taxon>
        <taxon>Pleosporomycetidae</taxon>
        <taxon>Venturiales</taxon>
        <taxon>Sympoventuriaceae</taxon>
        <taxon>Verruconis</taxon>
    </lineage>
</organism>
<dbReference type="OrthoDB" id="1470350at2759"/>
<dbReference type="VEuPathDB" id="FungiDB:PV09_02504"/>
<evidence type="ECO:0008006" key="6">
    <source>
        <dbReference type="Google" id="ProtNLM"/>
    </source>
</evidence>
<evidence type="ECO:0000256" key="1">
    <source>
        <dbReference type="ARBA" id="ARBA00010617"/>
    </source>
</evidence>